<dbReference type="AlphaFoldDB" id="A0A1T5CCF1"/>
<feature type="transmembrane region" description="Helical" evidence="10">
    <location>
        <begin position="22"/>
        <end position="39"/>
    </location>
</feature>
<comment type="subcellular location">
    <subcellularLocation>
        <location evidence="1">Cell membrane</location>
        <topology evidence="1">Multi-pass membrane protein</topology>
    </subcellularLocation>
</comment>
<feature type="transmembrane region" description="Helical" evidence="10">
    <location>
        <begin position="361"/>
        <end position="388"/>
    </location>
</feature>
<evidence type="ECO:0000256" key="6">
    <source>
        <dbReference type="ARBA" id="ARBA00022692"/>
    </source>
</evidence>
<name>A0A1T5CCF1_9BACT</name>
<keyword evidence="9" id="KW-0046">Antibiotic resistance</keyword>
<evidence type="ECO:0000256" key="5">
    <source>
        <dbReference type="ARBA" id="ARBA00022475"/>
    </source>
</evidence>
<evidence type="ECO:0000313" key="11">
    <source>
        <dbReference type="EMBL" id="SKB57033.1"/>
    </source>
</evidence>
<comment type="similarity">
    <text evidence="2">Belongs to the multi antimicrobial extrusion (MATE) (TC 2.A.66.1) family. MepA subfamily.</text>
</comment>
<feature type="transmembrane region" description="Helical" evidence="10">
    <location>
        <begin position="168"/>
        <end position="193"/>
    </location>
</feature>
<evidence type="ECO:0000256" key="1">
    <source>
        <dbReference type="ARBA" id="ARBA00004651"/>
    </source>
</evidence>
<keyword evidence="12" id="KW-1185">Reference proteome</keyword>
<dbReference type="PANTHER" id="PTHR43823">
    <property type="entry name" value="SPORULATION PROTEIN YKVU"/>
    <property type="match status" value="1"/>
</dbReference>
<dbReference type="EMBL" id="FUYQ01000011">
    <property type="protein sequence ID" value="SKB57033.1"/>
    <property type="molecule type" value="Genomic_DNA"/>
</dbReference>
<dbReference type="GO" id="GO:0015297">
    <property type="term" value="F:antiporter activity"/>
    <property type="evidence" value="ECO:0007669"/>
    <property type="project" value="InterPro"/>
</dbReference>
<dbReference type="RefSeq" id="WP_079683362.1">
    <property type="nucleotide sequence ID" value="NZ_FUYQ01000011.1"/>
</dbReference>
<feature type="transmembrane region" description="Helical" evidence="10">
    <location>
        <begin position="240"/>
        <end position="262"/>
    </location>
</feature>
<feature type="transmembrane region" description="Helical" evidence="10">
    <location>
        <begin position="315"/>
        <end position="341"/>
    </location>
</feature>
<feature type="transmembrane region" description="Helical" evidence="10">
    <location>
        <begin position="199"/>
        <end position="219"/>
    </location>
</feature>
<feature type="transmembrane region" description="Helical" evidence="10">
    <location>
        <begin position="274"/>
        <end position="295"/>
    </location>
</feature>
<organism evidence="11 12">
    <name type="scientific">Parabacteroides chartae</name>
    <dbReference type="NCBI Taxonomy" id="1037355"/>
    <lineage>
        <taxon>Bacteria</taxon>
        <taxon>Pseudomonadati</taxon>
        <taxon>Bacteroidota</taxon>
        <taxon>Bacteroidia</taxon>
        <taxon>Bacteroidales</taxon>
        <taxon>Tannerellaceae</taxon>
        <taxon>Parabacteroides</taxon>
    </lineage>
</organism>
<keyword evidence="7 10" id="KW-1133">Transmembrane helix</keyword>
<dbReference type="Proteomes" id="UP000190852">
    <property type="component" value="Unassembled WGS sequence"/>
</dbReference>
<dbReference type="Pfam" id="PF01554">
    <property type="entry name" value="MatE"/>
    <property type="match status" value="2"/>
</dbReference>
<feature type="transmembrane region" description="Helical" evidence="10">
    <location>
        <begin position="400"/>
        <end position="422"/>
    </location>
</feature>
<dbReference type="PANTHER" id="PTHR43823:SF3">
    <property type="entry name" value="MULTIDRUG EXPORT PROTEIN MEPA"/>
    <property type="match status" value="1"/>
</dbReference>
<proteinExistence type="inferred from homology"/>
<dbReference type="PIRSF" id="PIRSF006603">
    <property type="entry name" value="DinF"/>
    <property type="match status" value="1"/>
</dbReference>
<dbReference type="NCBIfam" id="TIGR00797">
    <property type="entry name" value="matE"/>
    <property type="match status" value="1"/>
</dbReference>
<gene>
    <name evidence="11" type="ORF">SAMN05660349_01836</name>
</gene>
<feature type="transmembrane region" description="Helical" evidence="10">
    <location>
        <begin position="139"/>
        <end position="156"/>
    </location>
</feature>
<dbReference type="GO" id="GO:0005886">
    <property type="term" value="C:plasma membrane"/>
    <property type="evidence" value="ECO:0007669"/>
    <property type="project" value="UniProtKB-SubCell"/>
</dbReference>
<keyword evidence="6 10" id="KW-0812">Transmembrane</keyword>
<evidence type="ECO:0000256" key="7">
    <source>
        <dbReference type="ARBA" id="ARBA00022989"/>
    </source>
</evidence>
<protein>
    <recommendedName>
        <fullName evidence="3">Multidrug export protein MepA</fullName>
    </recommendedName>
</protein>
<feature type="transmembrane region" description="Helical" evidence="10">
    <location>
        <begin position="428"/>
        <end position="445"/>
    </location>
</feature>
<accession>A0A1T5CCF1</accession>
<evidence type="ECO:0000313" key="12">
    <source>
        <dbReference type="Proteomes" id="UP000190852"/>
    </source>
</evidence>
<keyword evidence="5" id="KW-1003">Cell membrane</keyword>
<dbReference type="GO" id="GO:0046677">
    <property type="term" value="P:response to antibiotic"/>
    <property type="evidence" value="ECO:0007669"/>
    <property type="project" value="UniProtKB-KW"/>
</dbReference>
<feature type="transmembrane region" description="Helical" evidence="10">
    <location>
        <begin position="96"/>
        <end position="119"/>
    </location>
</feature>
<dbReference type="InterPro" id="IPR045070">
    <property type="entry name" value="MATE_MepA-like"/>
</dbReference>
<dbReference type="GO" id="GO:0042910">
    <property type="term" value="F:xenobiotic transmembrane transporter activity"/>
    <property type="evidence" value="ECO:0007669"/>
    <property type="project" value="InterPro"/>
</dbReference>
<reference evidence="12" key="1">
    <citation type="submission" date="2017-02" db="EMBL/GenBank/DDBJ databases">
        <authorList>
            <person name="Varghese N."/>
            <person name="Submissions S."/>
        </authorList>
    </citation>
    <scope>NUCLEOTIDE SEQUENCE [LARGE SCALE GENOMIC DNA]</scope>
    <source>
        <strain evidence="12">DSM 24967</strain>
    </source>
</reference>
<dbReference type="InterPro" id="IPR048279">
    <property type="entry name" value="MdtK-like"/>
</dbReference>
<evidence type="ECO:0000256" key="4">
    <source>
        <dbReference type="ARBA" id="ARBA00022448"/>
    </source>
</evidence>
<dbReference type="CDD" id="cd13143">
    <property type="entry name" value="MATE_MepA_like"/>
    <property type="match status" value="1"/>
</dbReference>
<evidence type="ECO:0000256" key="8">
    <source>
        <dbReference type="ARBA" id="ARBA00023136"/>
    </source>
</evidence>
<evidence type="ECO:0000256" key="2">
    <source>
        <dbReference type="ARBA" id="ARBA00008417"/>
    </source>
</evidence>
<evidence type="ECO:0000256" key="10">
    <source>
        <dbReference type="SAM" id="Phobius"/>
    </source>
</evidence>
<dbReference type="InterPro" id="IPR051327">
    <property type="entry name" value="MATE_MepA_subfamily"/>
</dbReference>
<sequence>MTKDNSPLVLGSEPIGKLLMKYALPAIIAMTATSLYNIADSIFIGHGVGALAISGLAITFPLMNLAAAFGSLVGVGASTLISVKLGQKDYENANKVLGNVLILNVIIGALFTLFALIFLDPMLYFFGASEHTIPYARDFMQIILIGNIITHMYLGLNAVLRSVGYPKLAMYTTLLSVVFNCVLNPLFIFGFGWGIKGSAIATVISQVLSLAVQLIHFANPKQLIRFRTGIFSLRKDIVQGILSIGMSPFLMNLCSCLIVLLINRGLKTYGGDMAIGAYGIVNRVLFLFVMIIMGLNQGMQPIAGYNYGARLYQRVTGVTLLTTYWATGVATLGFLLCQLLPEYIVGMFTSDPELVDTAVNGLRIAFLVFPIIGIQMVSTNFFLSIGMAKKAIFLSLTRQLIFLIPFLIILPQYFGALGVWISLPSADFISTIVTLIVIIRQFATFKQLNAAEIKDNH</sequence>
<dbReference type="InterPro" id="IPR002528">
    <property type="entry name" value="MATE_fam"/>
</dbReference>
<keyword evidence="8 10" id="KW-0472">Membrane</keyword>
<keyword evidence="4" id="KW-0813">Transport</keyword>
<evidence type="ECO:0000256" key="9">
    <source>
        <dbReference type="ARBA" id="ARBA00023251"/>
    </source>
</evidence>
<evidence type="ECO:0000256" key="3">
    <source>
        <dbReference type="ARBA" id="ARBA00022106"/>
    </source>
</evidence>